<evidence type="ECO:0000313" key="4">
    <source>
        <dbReference type="Proteomes" id="UP000435112"/>
    </source>
</evidence>
<keyword evidence="2" id="KW-0472">Membrane</keyword>
<dbReference type="PANTHER" id="PTHR13627:SF33">
    <property type="entry name" value="LICD FAMILY PROTEIN"/>
    <property type="match status" value="1"/>
</dbReference>
<evidence type="ECO:0000256" key="2">
    <source>
        <dbReference type="SAM" id="Phobius"/>
    </source>
</evidence>
<organism evidence="3 4">
    <name type="scientific">Phytophthora rubi</name>
    <dbReference type="NCBI Taxonomy" id="129364"/>
    <lineage>
        <taxon>Eukaryota</taxon>
        <taxon>Sar</taxon>
        <taxon>Stramenopiles</taxon>
        <taxon>Oomycota</taxon>
        <taxon>Peronosporomycetes</taxon>
        <taxon>Peronosporales</taxon>
        <taxon>Peronosporaceae</taxon>
        <taxon>Phytophthora</taxon>
    </lineage>
</organism>
<accession>A0A6A3MU28</accession>
<dbReference type="Proteomes" id="UP000435112">
    <property type="component" value="Unassembled WGS sequence"/>
</dbReference>
<feature type="transmembrane region" description="Helical" evidence="2">
    <location>
        <begin position="48"/>
        <end position="69"/>
    </location>
</feature>
<evidence type="ECO:0000313" key="3">
    <source>
        <dbReference type="EMBL" id="KAE9036626.1"/>
    </source>
</evidence>
<evidence type="ECO:0000256" key="1">
    <source>
        <dbReference type="SAM" id="MobiDB-lite"/>
    </source>
</evidence>
<protein>
    <submittedName>
        <fullName evidence="3">Uncharacterized protein</fullName>
    </submittedName>
</protein>
<dbReference type="AlphaFoldDB" id="A0A6A3MU28"/>
<dbReference type="OrthoDB" id="444255at2759"/>
<keyword evidence="2" id="KW-1133">Transmembrane helix</keyword>
<dbReference type="InterPro" id="IPR052613">
    <property type="entry name" value="LicD_transferase"/>
</dbReference>
<feature type="region of interest" description="Disordered" evidence="1">
    <location>
        <begin position="542"/>
        <end position="569"/>
    </location>
</feature>
<dbReference type="EMBL" id="QXFU01000324">
    <property type="protein sequence ID" value="KAE9036626.1"/>
    <property type="molecule type" value="Genomic_DNA"/>
</dbReference>
<proteinExistence type="predicted"/>
<sequence length="603" mass="66110">MRGSVVAVLPSHLVNDDSELDLGVDKDDVCTKPLTQSKPRFSRPAKTAIAFFVFVVFGIATLTTEMQLLPRWASFDPRCSPATLDVTSVNYRSDHRFYAMVKDMTALSLPTFRGKHEALCSDDHADERKFEYCLPITSQDDPVFCAGADRIDLLVRQSPLTLCGASVMHLLVSDTFEELKVAGAAPRVNFRVPDEASTDRSAAAMPSGSSRIAYSGDISKGGALANALRLKGYHLFQDNGDWNVCVAPTHPLASHLYDPNGKISASGASVPHVSLVVASAEGDDAANVDDSCSPNMVDAKGVEYDPNDRFYTVLQEMEPLPAPVFHGSHKALCSDDGRRNRGYHYCLPITGRKAVNFCAGADRMELLAHQSPSTRCYASVLHMLLTDVYNELKATDSDPVVTFGTLLGAVRNGSMIPFTEDVDIAYSGTISSGGALNEALWKKGYHLFDYGIWRVCIAPTHPLASHLYDPEAPLADDYKVPYVDLYRMAKSDDGESWAMQEFKGSIPTDRVEPFSQISINGLPFDTVRDPKFLLEEEYGDDYLAPKPRRPQDAFPEETNTEKTAQIVAGRTSRSFSLTDAILNSLKKFGGVGDTSSEDKDRHF</sequence>
<gene>
    <name evidence="3" type="ORF">PR002_g6994</name>
</gene>
<dbReference type="PANTHER" id="PTHR13627">
    <property type="entry name" value="FUKUTIN RELATED PROTEIN"/>
    <property type="match status" value="1"/>
</dbReference>
<keyword evidence="2" id="KW-0812">Transmembrane</keyword>
<comment type="caution">
    <text evidence="3">The sequence shown here is derived from an EMBL/GenBank/DDBJ whole genome shotgun (WGS) entry which is preliminary data.</text>
</comment>
<reference evidence="3 4" key="1">
    <citation type="submission" date="2018-09" db="EMBL/GenBank/DDBJ databases">
        <title>Genomic investigation of the strawberry pathogen Phytophthora fragariae indicates pathogenicity is determined by transcriptional variation in three key races.</title>
        <authorList>
            <person name="Adams T.M."/>
            <person name="Armitage A.D."/>
            <person name="Sobczyk M.K."/>
            <person name="Bates H.J."/>
            <person name="Dunwell J.M."/>
            <person name="Nellist C.F."/>
            <person name="Harrison R.J."/>
        </authorList>
    </citation>
    <scope>NUCLEOTIDE SEQUENCE [LARGE SCALE GENOMIC DNA]</scope>
    <source>
        <strain evidence="3 4">SCRP324</strain>
    </source>
</reference>
<name>A0A6A3MU28_9STRA</name>